<evidence type="ECO:0000259" key="1">
    <source>
        <dbReference type="Pfam" id="PF00483"/>
    </source>
</evidence>
<dbReference type="EMBL" id="JBIPKE010000019">
    <property type="protein sequence ID" value="MFH6985092.1"/>
    <property type="molecule type" value="Genomic_DNA"/>
</dbReference>
<feature type="domain" description="Nucleotidyl transferase" evidence="1">
    <location>
        <begin position="7"/>
        <end position="286"/>
    </location>
</feature>
<dbReference type="PANTHER" id="PTHR46390:SF1">
    <property type="entry name" value="MANNOSE-1-PHOSPHATE GUANYLYLTRANSFERASE"/>
    <property type="match status" value="1"/>
</dbReference>
<name>A0ABW7NC66_9BACT</name>
<dbReference type="CDD" id="cd02509">
    <property type="entry name" value="GDP-M1P_Guanylyltransferase"/>
    <property type="match status" value="1"/>
</dbReference>
<dbReference type="InterPro" id="IPR029044">
    <property type="entry name" value="Nucleotide-diphossugar_trans"/>
</dbReference>
<dbReference type="SUPFAM" id="SSF159283">
    <property type="entry name" value="Guanosine diphospho-D-mannose pyrophosphorylase/mannose-6-phosphate isomerase linker domain"/>
    <property type="match status" value="1"/>
</dbReference>
<dbReference type="GO" id="GO:0016779">
    <property type="term" value="F:nucleotidyltransferase activity"/>
    <property type="evidence" value="ECO:0007669"/>
    <property type="project" value="UniProtKB-KW"/>
</dbReference>
<reference evidence="2 3" key="1">
    <citation type="journal article" date="2013" name="Int. J. Syst. Evol. Microbiol.">
        <title>Marinoscillum luteum sp. nov., isolated from marine sediment.</title>
        <authorList>
            <person name="Cha I.T."/>
            <person name="Park S.J."/>
            <person name="Kim S.J."/>
            <person name="Kim J.G."/>
            <person name="Jung M.Y."/>
            <person name="Shin K.S."/>
            <person name="Kwon K.K."/>
            <person name="Yang S.H."/>
            <person name="Seo Y.S."/>
            <person name="Rhee S.K."/>
        </authorList>
    </citation>
    <scope>NUCLEOTIDE SEQUENCE [LARGE SCALE GENOMIC DNA]</scope>
    <source>
        <strain evidence="2 3">KCTC 23939</strain>
    </source>
</reference>
<dbReference type="PANTHER" id="PTHR46390">
    <property type="entry name" value="MANNOSE-1-PHOSPHATE GUANYLYLTRANSFERASE"/>
    <property type="match status" value="1"/>
</dbReference>
<dbReference type="InterPro" id="IPR051161">
    <property type="entry name" value="Mannose-6P_isomerase_type2"/>
</dbReference>
<dbReference type="InterPro" id="IPR049577">
    <property type="entry name" value="GMPP_N"/>
</dbReference>
<dbReference type="Proteomes" id="UP001610063">
    <property type="component" value="Unassembled WGS sequence"/>
</dbReference>
<gene>
    <name evidence="2" type="ORF">ACHKAR_16680</name>
</gene>
<keyword evidence="2" id="KW-0808">Transferase</keyword>
<dbReference type="Pfam" id="PF00483">
    <property type="entry name" value="NTP_transferase"/>
    <property type="match status" value="1"/>
</dbReference>
<evidence type="ECO:0000313" key="2">
    <source>
        <dbReference type="EMBL" id="MFH6985092.1"/>
    </source>
</evidence>
<proteinExistence type="predicted"/>
<dbReference type="RefSeq" id="WP_395418553.1">
    <property type="nucleotide sequence ID" value="NZ_JBIPKE010000019.1"/>
</dbReference>
<dbReference type="InterPro" id="IPR005835">
    <property type="entry name" value="NTP_transferase_dom"/>
</dbReference>
<comment type="caution">
    <text evidence="2">The sequence shown here is derived from an EMBL/GenBank/DDBJ whole genome shotgun (WGS) entry which is preliminary data.</text>
</comment>
<dbReference type="Gene3D" id="3.90.550.10">
    <property type="entry name" value="Spore Coat Polysaccharide Biosynthesis Protein SpsA, Chain A"/>
    <property type="match status" value="1"/>
</dbReference>
<keyword evidence="3" id="KW-1185">Reference proteome</keyword>
<organism evidence="2 3">
    <name type="scientific">Marinoscillum luteum</name>
    <dbReference type="NCBI Taxonomy" id="861051"/>
    <lineage>
        <taxon>Bacteria</taxon>
        <taxon>Pseudomonadati</taxon>
        <taxon>Bacteroidota</taxon>
        <taxon>Cytophagia</taxon>
        <taxon>Cytophagales</taxon>
        <taxon>Reichenbachiellaceae</taxon>
        <taxon>Marinoscillum</taxon>
    </lineage>
</organism>
<keyword evidence="2" id="KW-0548">Nucleotidyltransferase</keyword>
<accession>A0ABW7NC66</accession>
<dbReference type="SUPFAM" id="SSF53448">
    <property type="entry name" value="Nucleotide-diphospho-sugar transferases"/>
    <property type="match status" value="1"/>
</dbReference>
<evidence type="ECO:0000313" key="3">
    <source>
        <dbReference type="Proteomes" id="UP001610063"/>
    </source>
</evidence>
<protein>
    <submittedName>
        <fullName evidence="2">Mannose-1-phosphate guanylyltransferase</fullName>
    </submittedName>
</protein>
<sequence length="356" mass="40422">MNKNIHVVIMAGGAGTRFWPYSRNNKPKQFLDVLGTGRTLLQMTFDRFKETVPSENIWVVSNEIYKDFLAEQLPEVPIENILLEPSKRNTAPCIAYAAYKIREKDPNGVMVILPSDHVIFKEAAFVEVIGQAVDSADDERLFTIGIEPHRPETGYGYIQFEESDEEIKKVKTFTEKPELELAEKFIASGDFVWNAGIFVWSVTAIINAFETYQPELAETFEEGSGIYYTPDEPKFIKSAYSLSKSNSIDYAIMEKSDSVYVVLGDFGWSDLGSWNALHEIKTKDENENVIEGNVITYDSKDNYILSETNRVIVAQGLEGYLVADFEDVLLICKKEDSGIFRRFVTDVKIEKGEKFI</sequence>